<comment type="catalytic activity">
    <reaction evidence="8">
        <text>(7R,8S)-7,8-diammoniononanoate + CO2 + ATP = (4R,5S)-dethiobiotin + ADP + phosphate + 3 H(+)</text>
        <dbReference type="Rhea" id="RHEA:15805"/>
        <dbReference type="ChEBI" id="CHEBI:15378"/>
        <dbReference type="ChEBI" id="CHEBI:16526"/>
        <dbReference type="ChEBI" id="CHEBI:30616"/>
        <dbReference type="ChEBI" id="CHEBI:43474"/>
        <dbReference type="ChEBI" id="CHEBI:149469"/>
        <dbReference type="ChEBI" id="CHEBI:149473"/>
        <dbReference type="ChEBI" id="CHEBI:456216"/>
        <dbReference type="EC" id="6.3.3.3"/>
    </reaction>
</comment>
<feature type="binding site" evidence="8">
    <location>
        <position position="16"/>
    </location>
    <ligand>
        <name>Mg(2+)</name>
        <dbReference type="ChEBI" id="CHEBI:18420"/>
    </ligand>
</feature>
<feature type="binding site" evidence="8">
    <location>
        <begin position="174"/>
        <end position="175"/>
    </location>
    <ligand>
        <name>ATP</name>
        <dbReference type="ChEBI" id="CHEBI:30616"/>
    </ligand>
</feature>
<organism evidence="9 10">
    <name type="scientific">Falsibacillus albus</name>
    <dbReference type="NCBI Taxonomy" id="2478915"/>
    <lineage>
        <taxon>Bacteria</taxon>
        <taxon>Bacillati</taxon>
        <taxon>Bacillota</taxon>
        <taxon>Bacilli</taxon>
        <taxon>Bacillales</taxon>
        <taxon>Bacillaceae</taxon>
        <taxon>Falsibacillus</taxon>
    </lineage>
</organism>
<dbReference type="EC" id="6.3.3.3" evidence="8"/>
<dbReference type="NCBIfam" id="TIGR00347">
    <property type="entry name" value="bioD"/>
    <property type="match status" value="1"/>
</dbReference>
<keyword evidence="2 8" id="KW-0436">Ligase</keyword>
<dbReference type="PANTHER" id="PTHR43210:SF5">
    <property type="entry name" value="DETHIOBIOTIN SYNTHETASE"/>
    <property type="match status" value="1"/>
</dbReference>
<dbReference type="GO" id="GO:0004141">
    <property type="term" value="F:dethiobiotin synthase activity"/>
    <property type="evidence" value="ECO:0007669"/>
    <property type="project" value="UniProtKB-UniRule"/>
</dbReference>
<dbReference type="GO" id="GO:0009102">
    <property type="term" value="P:biotin biosynthetic process"/>
    <property type="evidence" value="ECO:0007669"/>
    <property type="project" value="UniProtKB-UniRule"/>
</dbReference>
<feature type="binding site" evidence="8">
    <location>
        <begin position="12"/>
        <end position="17"/>
    </location>
    <ligand>
        <name>ATP</name>
        <dbReference type="ChEBI" id="CHEBI:30616"/>
    </ligand>
</feature>
<evidence type="ECO:0000313" key="10">
    <source>
        <dbReference type="Proteomes" id="UP000276770"/>
    </source>
</evidence>
<feature type="binding site" evidence="8">
    <location>
        <position position="41"/>
    </location>
    <ligand>
        <name>substrate</name>
    </ligand>
</feature>
<dbReference type="SUPFAM" id="SSF52540">
    <property type="entry name" value="P-loop containing nucleoside triphosphate hydrolases"/>
    <property type="match status" value="1"/>
</dbReference>
<keyword evidence="6 8" id="KW-0067">ATP-binding</keyword>
<dbReference type="OrthoDB" id="9802097at2"/>
<keyword evidence="10" id="KW-1185">Reference proteome</keyword>
<evidence type="ECO:0000256" key="5">
    <source>
        <dbReference type="ARBA" id="ARBA00022756"/>
    </source>
</evidence>
<dbReference type="FunFam" id="3.40.50.300:FF:000292">
    <property type="entry name" value="ATP-dependent dethiobiotin synthetase BioD"/>
    <property type="match status" value="1"/>
</dbReference>
<keyword evidence="3 8" id="KW-0479">Metal-binding</keyword>
<dbReference type="GO" id="GO:0005829">
    <property type="term" value="C:cytosol"/>
    <property type="evidence" value="ECO:0007669"/>
    <property type="project" value="TreeGrafter"/>
</dbReference>
<comment type="subcellular location">
    <subcellularLocation>
        <location evidence="8">Cytoplasm</location>
    </subcellularLocation>
</comment>
<comment type="caution">
    <text evidence="8">Lacks conserved residue(s) required for the propagation of feature annotation.</text>
</comment>
<feature type="binding site" evidence="8">
    <location>
        <position position="49"/>
    </location>
    <ligand>
        <name>ATP</name>
        <dbReference type="ChEBI" id="CHEBI:30616"/>
    </ligand>
</feature>
<dbReference type="Proteomes" id="UP000276770">
    <property type="component" value="Unassembled WGS sequence"/>
</dbReference>
<evidence type="ECO:0000256" key="3">
    <source>
        <dbReference type="ARBA" id="ARBA00022723"/>
    </source>
</evidence>
<feature type="active site" evidence="8">
    <location>
        <position position="37"/>
    </location>
</feature>
<evidence type="ECO:0000256" key="1">
    <source>
        <dbReference type="ARBA" id="ARBA00022490"/>
    </source>
</evidence>
<evidence type="ECO:0000256" key="6">
    <source>
        <dbReference type="ARBA" id="ARBA00022840"/>
    </source>
</evidence>
<dbReference type="GO" id="GO:0042803">
    <property type="term" value="F:protein homodimerization activity"/>
    <property type="evidence" value="ECO:0007669"/>
    <property type="project" value="UniProtKB-ARBA"/>
</dbReference>
<dbReference type="InterPro" id="IPR027417">
    <property type="entry name" value="P-loop_NTPase"/>
</dbReference>
<keyword evidence="4 8" id="KW-0547">Nucleotide-binding</keyword>
<dbReference type="AlphaFoldDB" id="A0A3L7K594"/>
<evidence type="ECO:0000256" key="2">
    <source>
        <dbReference type="ARBA" id="ARBA00022598"/>
    </source>
</evidence>
<comment type="pathway">
    <text evidence="8">Cofactor biosynthesis; biotin biosynthesis; biotin from 7,8-diaminononanoate: step 1/2.</text>
</comment>
<dbReference type="PIRSF" id="PIRSF006755">
    <property type="entry name" value="DTB_synth"/>
    <property type="match status" value="1"/>
</dbReference>
<keyword evidence="5 8" id="KW-0093">Biotin biosynthesis</keyword>
<gene>
    <name evidence="8 9" type="primary">bioD</name>
    <name evidence="9" type="ORF">D9X91_04575</name>
</gene>
<keyword evidence="1 8" id="KW-0963">Cytoplasm</keyword>
<comment type="cofactor">
    <cofactor evidence="8">
        <name>Mg(2+)</name>
        <dbReference type="ChEBI" id="CHEBI:18420"/>
    </cofactor>
</comment>
<dbReference type="GO" id="GO:0005524">
    <property type="term" value="F:ATP binding"/>
    <property type="evidence" value="ECO:0007669"/>
    <property type="project" value="UniProtKB-UniRule"/>
</dbReference>
<comment type="caution">
    <text evidence="9">The sequence shown here is derived from an EMBL/GenBank/DDBJ whole genome shotgun (WGS) entry which is preliminary data.</text>
</comment>
<dbReference type="HAMAP" id="MF_00336">
    <property type="entry name" value="BioD"/>
    <property type="match status" value="1"/>
</dbReference>
<dbReference type="RefSeq" id="WP_121679384.1">
    <property type="nucleotide sequence ID" value="NZ_RCVZ01000002.1"/>
</dbReference>
<dbReference type="CDD" id="cd03109">
    <property type="entry name" value="DTBS"/>
    <property type="match status" value="1"/>
</dbReference>
<sequence>MAGYFITGTDTDVGKTVVTSLLLSYFHQKGIDVYPYKPIQSGAIYENGNLQGPDLQMYERVLTSLDTNKACTYLLKKASSPHLAAKEENVWFDIPAIQKNVERLLALHDLVLVEGAGGLIVPIQEDYCMIDLMKEIDLPVILVGRAGLGTINHTVLSVMALKQANITIEGIILNRLHMEDESIEKDNAVMIERLTGVKVLGTIPHLSDVEDAFKTPQAYESIFNRLNAAKEDIKQ</sequence>
<dbReference type="EMBL" id="RCVZ01000002">
    <property type="protein sequence ID" value="RLQ97434.1"/>
    <property type="molecule type" value="Genomic_DNA"/>
</dbReference>
<accession>A0A3L7K594</accession>
<dbReference type="Pfam" id="PF13500">
    <property type="entry name" value="AAA_26"/>
    <property type="match status" value="1"/>
</dbReference>
<evidence type="ECO:0000256" key="7">
    <source>
        <dbReference type="ARBA" id="ARBA00022842"/>
    </source>
</evidence>
<comment type="function">
    <text evidence="8">Catalyzes a mechanistically unusual reaction, the ATP-dependent insertion of CO2 between the N7 and N8 nitrogen atoms of 7,8-diaminopelargonic acid (DAPA, also called 7,8-diammoniononanoate) to form a ureido ring.</text>
</comment>
<protein>
    <recommendedName>
        <fullName evidence="8">ATP-dependent dethiobiotin synthetase BioD</fullName>
        <ecNumber evidence="8">6.3.3.3</ecNumber>
    </recommendedName>
    <alternativeName>
        <fullName evidence="8">DTB synthetase</fullName>
        <shortName evidence="8">DTBS</shortName>
    </alternativeName>
    <alternativeName>
        <fullName evidence="8">Dethiobiotin synthase</fullName>
    </alternativeName>
</protein>
<feature type="binding site" evidence="8">
    <location>
        <begin position="204"/>
        <end position="206"/>
    </location>
    <ligand>
        <name>ATP</name>
        <dbReference type="ChEBI" id="CHEBI:30616"/>
    </ligand>
</feature>
<keyword evidence="7 8" id="KW-0460">Magnesium</keyword>
<dbReference type="InterPro" id="IPR004472">
    <property type="entry name" value="DTB_synth_BioD"/>
</dbReference>
<dbReference type="PANTHER" id="PTHR43210">
    <property type="entry name" value="DETHIOBIOTIN SYNTHETASE"/>
    <property type="match status" value="1"/>
</dbReference>
<proteinExistence type="inferred from homology"/>
<comment type="similarity">
    <text evidence="8">Belongs to the dethiobiotin synthetase family.</text>
</comment>
<dbReference type="UniPathway" id="UPA00078">
    <property type="reaction ID" value="UER00161"/>
</dbReference>
<feature type="binding site" evidence="8">
    <location>
        <position position="49"/>
    </location>
    <ligand>
        <name>Mg(2+)</name>
        <dbReference type="ChEBI" id="CHEBI:18420"/>
    </ligand>
</feature>
<dbReference type="GO" id="GO:0000287">
    <property type="term" value="F:magnesium ion binding"/>
    <property type="evidence" value="ECO:0007669"/>
    <property type="project" value="UniProtKB-UniRule"/>
</dbReference>
<reference evidence="9 10" key="1">
    <citation type="submission" date="2018-10" db="EMBL/GenBank/DDBJ databases">
        <title>Falsibacillus sp. genome draft.</title>
        <authorList>
            <person name="Shi S."/>
        </authorList>
    </citation>
    <scope>NUCLEOTIDE SEQUENCE [LARGE SCALE GENOMIC DNA]</scope>
    <source>
        <strain evidence="9 10">GY 10110</strain>
    </source>
</reference>
<feature type="binding site" evidence="8">
    <location>
        <begin position="114"/>
        <end position="117"/>
    </location>
    <ligand>
        <name>ATP</name>
        <dbReference type="ChEBI" id="CHEBI:30616"/>
    </ligand>
</feature>
<evidence type="ECO:0000256" key="4">
    <source>
        <dbReference type="ARBA" id="ARBA00022741"/>
    </source>
</evidence>
<dbReference type="Gene3D" id="3.40.50.300">
    <property type="entry name" value="P-loop containing nucleotide triphosphate hydrolases"/>
    <property type="match status" value="1"/>
</dbReference>
<feature type="binding site" evidence="8">
    <location>
        <position position="114"/>
    </location>
    <ligand>
        <name>Mg(2+)</name>
        <dbReference type="ChEBI" id="CHEBI:18420"/>
    </ligand>
</feature>
<evidence type="ECO:0000313" key="9">
    <source>
        <dbReference type="EMBL" id="RLQ97434.1"/>
    </source>
</evidence>
<evidence type="ECO:0000256" key="8">
    <source>
        <dbReference type="HAMAP-Rule" id="MF_00336"/>
    </source>
</evidence>
<comment type="subunit">
    <text evidence="8">Homodimer.</text>
</comment>
<name>A0A3L7K594_9BACI</name>